<accession>A0A099KVK5</accession>
<dbReference type="EMBL" id="JQED01000008">
    <property type="protein sequence ID" value="KGJ93678.1"/>
    <property type="molecule type" value="Genomic_DNA"/>
</dbReference>
<sequence length="110" mass="12543">MKKNNVEAEISFRFLSLDKFQAYSLVREISGSTHEKYSESECFIACVPLTTQNFEDINDYFIRQRIEIAACDILISANVDSRSGLVEAPVIVNRMLKYIDCKLTFSFTAA</sequence>
<reference evidence="1 2" key="1">
    <citation type="submission" date="2014-08" db="EMBL/GenBank/DDBJ databases">
        <title>Genomic and Phenotypic Diversity of Colwellia psychrerythraea strains from Disparate Marine Basins.</title>
        <authorList>
            <person name="Techtmann S.M."/>
            <person name="Stelling S.C."/>
            <person name="Utturkar S.M."/>
            <person name="Alshibli N."/>
            <person name="Harris A."/>
            <person name="Brown S.D."/>
            <person name="Hazen T.C."/>
        </authorList>
    </citation>
    <scope>NUCLEOTIDE SEQUENCE [LARGE SCALE GENOMIC DNA]</scope>
    <source>
        <strain evidence="1 2">ND2E</strain>
    </source>
</reference>
<evidence type="ECO:0000313" key="1">
    <source>
        <dbReference type="EMBL" id="KGJ93678.1"/>
    </source>
</evidence>
<protein>
    <submittedName>
        <fullName evidence="1">Uncharacterized protein</fullName>
    </submittedName>
</protein>
<evidence type="ECO:0000313" key="2">
    <source>
        <dbReference type="Proteomes" id="UP000029843"/>
    </source>
</evidence>
<dbReference type="Proteomes" id="UP000029843">
    <property type="component" value="Unassembled WGS sequence"/>
</dbReference>
<dbReference type="PATRIC" id="fig|28229.4.peg.1199"/>
<proteinExistence type="predicted"/>
<name>A0A099KVK5_COLPS</name>
<gene>
    <name evidence="1" type="ORF">ND2E_2171</name>
</gene>
<comment type="caution">
    <text evidence="1">The sequence shown here is derived from an EMBL/GenBank/DDBJ whole genome shotgun (WGS) entry which is preliminary data.</text>
</comment>
<dbReference type="OrthoDB" id="6331814at2"/>
<dbReference type="AlphaFoldDB" id="A0A099KVK5"/>
<organism evidence="1 2">
    <name type="scientific">Colwellia psychrerythraea</name>
    <name type="common">Vibrio psychroerythus</name>
    <dbReference type="NCBI Taxonomy" id="28229"/>
    <lineage>
        <taxon>Bacteria</taxon>
        <taxon>Pseudomonadati</taxon>
        <taxon>Pseudomonadota</taxon>
        <taxon>Gammaproteobacteria</taxon>
        <taxon>Alteromonadales</taxon>
        <taxon>Colwelliaceae</taxon>
        <taxon>Colwellia</taxon>
    </lineage>
</organism>
<dbReference type="RefSeq" id="WP_052056296.1">
    <property type="nucleotide sequence ID" value="NZ_JQED01000008.1"/>
</dbReference>